<accession>A0A5C5BAS1</accession>
<dbReference type="AlphaFoldDB" id="A0A5C5BAS1"/>
<gene>
    <name evidence="5" type="ORF">FH969_12215</name>
</gene>
<dbReference type="RefSeq" id="WP_108718474.1">
    <property type="nucleotide sequence ID" value="NZ_VENP01000054.1"/>
</dbReference>
<dbReference type="PROSITE" id="PS50893">
    <property type="entry name" value="ABC_TRANSPORTER_2"/>
    <property type="match status" value="2"/>
</dbReference>
<evidence type="ECO:0000259" key="4">
    <source>
        <dbReference type="PROSITE" id="PS50893"/>
    </source>
</evidence>
<feature type="domain" description="ABC transporter" evidence="4">
    <location>
        <begin position="406"/>
        <end position="608"/>
    </location>
</feature>
<dbReference type="InterPro" id="IPR003439">
    <property type="entry name" value="ABC_transporter-like_ATP-bd"/>
</dbReference>
<dbReference type="CDD" id="cd03221">
    <property type="entry name" value="ABCF_EF-3"/>
    <property type="match status" value="1"/>
</dbReference>
<comment type="caution">
    <text evidence="5">The sequence shown here is derived from an EMBL/GenBank/DDBJ whole genome shotgun (WGS) entry which is preliminary data.</text>
</comment>
<evidence type="ECO:0000313" key="5">
    <source>
        <dbReference type="EMBL" id="TNU73277.1"/>
    </source>
</evidence>
<keyword evidence="6" id="KW-1185">Reference proteome</keyword>
<feature type="region of interest" description="Disordered" evidence="3">
    <location>
        <begin position="378"/>
        <end position="407"/>
    </location>
</feature>
<dbReference type="FunFam" id="3.40.50.300:FF:000011">
    <property type="entry name" value="Putative ABC transporter ATP-binding component"/>
    <property type="match status" value="1"/>
</dbReference>
<dbReference type="InterPro" id="IPR027417">
    <property type="entry name" value="P-loop_NTPase"/>
</dbReference>
<sequence>MSALSPSSSGAGSTGVSLAGASQSDAQLRLDGVSLAFGDRRVLTDVSFAVGPGERVGLIGENGTGKSTLLRLAAGLLRPDSGSVALTAPGGATPRVGLLHQEPPFAPGSTVAQALESAVAHLRDAQRDLDDAAHALAVAHDDDAASTAYATALARAEQLEVWDVDARVATMLAALGLADVERARPTDGLSGGQRARLSLAWVLLSAPDVLLLDEPTNHLDDTATAALTGLLAPWRGPVLLASHDRAFLEEAVTALVDLDPVPLPHAVAGPLVADGDGSGIGVTRFTGSYHDYLNARLDARERWERRYAEEQAELKRLRGSLREAHVVGHPGREPRSEMRGSKKFYSDRNAAVVSRRVDDARARLDALTADQVRKPPAWPTFRGLDGEAGLGRERGGSGARATRRRTWSGPVLSATGVGVEGRLAPVSLTVSAGERWLITGPSGSGKSTLLAVLAGDLAPSSGSGHAAGALRVGLLAQETALPDPHGRGPGRTAREAYADLVGEERAEAVPLATFGLVAGRDENRPVATMSVGQQRRLALAVVLADPPDVLLLDEPTNHLSLVLVTQLEDALGRYPGAVVVASHDRWLRRGWTGLTLDLGVSTPDPAPAGSALRPAPTA</sequence>
<name>A0A5C5BAS1_9MICO</name>
<dbReference type="GO" id="GO:0016887">
    <property type="term" value="F:ATP hydrolysis activity"/>
    <property type="evidence" value="ECO:0007669"/>
    <property type="project" value="InterPro"/>
</dbReference>
<dbReference type="Proteomes" id="UP000313849">
    <property type="component" value="Unassembled WGS sequence"/>
</dbReference>
<dbReference type="SMART" id="SM00382">
    <property type="entry name" value="AAA"/>
    <property type="match status" value="2"/>
</dbReference>
<dbReference type="Pfam" id="PF00005">
    <property type="entry name" value="ABC_tran"/>
    <property type="match status" value="2"/>
</dbReference>
<organism evidence="5 6">
    <name type="scientific">Miniimonas arenae</name>
    <dbReference type="NCBI Taxonomy" id="676201"/>
    <lineage>
        <taxon>Bacteria</taxon>
        <taxon>Bacillati</taxon>
        <taxon>Actinomycetota</taxon>
        <taxon>Actinomycetes</taxon>
        <taxon>Micrococcales</taxon>
        <taxon>Beutenbergiaceae</taxon>
        <taxon>Miniimonas</taxon>
    </lineage>
</organism>
<dbReference type="SUPFAM" id="SSF52540">
    <property type="entry name" value="P-loop containing nucleoside triphosphate hydrolases"/>
    <property type="match status" value="2"/>
</dbReference>
<reference evidence="5 6" key="1">
    <citation type="submission" date="2019-06" db="EMBL/GenBank/DDBJ databases">
        <title>Draft genome sequence of Miniimonas arenae KCTC 19750T isolated from sea sand.</title>
        <authorList>
            <person name="Park S.-J."/>
        </authorList>
    </citation>
    <scope>NUCLEOTIDE SEQUENCE [LARGE SCALE GENOMIC DNA]</scope>
    <source>
        <strain evidence="5 6">KCTC 19750</strain>
    </source>
</reference>
<dbReference type="PANTHER" id="PTHR42855">
    <property type="entry name" value="ABC TRANSPORTER ATP-BINDING SUBUNIT"/>
    <property type="match status" value="1"/>
</dbReference>
<dbReference type="InterPro" id="IPR017871">
    <property type="entry name" value="ABC_transporter-like_CS"/>
</dbReference>
<proteinExistence type="predicted"/>
<evidence type="ECO:0000256" key="3">
    <source>
        <dbReference type="SAM" id="MobiDB-lite"/>
    </source>
</evidence>
<protein>
    <submittedName>
        <fullName evidence="5">ABC-F family ATP-binding cassette domain-containing protein</fullName>
    </submittedName>
</protein>
<keyword evidence="1" id="KW-0547">Nucleotide-binding</keyword>
<dbReference type="InterPro" id="IPR003593">
    <property type="entry name" value="AAA+_ATPase"/>
</dbReference>
<dbReference type="PROSITE" id="PS00211">
    <property type="entry name" value="ABC_TRANSPORTER_1"/>
    <property type="match status" value="1"/>
</dbReference>
<dbReference type="Gene3D" id="3.40.50.300">
    <property type="entry name" value="P-loop containing nucleotide triphosphate hydrolases"/>
    <property type="match status" value="2"/>
</dbReference>
<feature type="domain" description="ABC transporter" evidence="4">
    <location>
        <begin position="28"/>
        <end position="285"/>
    </location>
</feature>
<dbReference type="GO" id="GO:0005524">
    <property type="term" value="F:ATP binding"/>
    <property type="evidence" value="ECO:0007669"/>
    <property type="project" value="UniProtKB-KW"/>
</dbReference>
<dbReference type="OrthoDB" id="4797497at2"/>
<dbReference type="EMBL" id="VENP01000054">
    <property type="protein sequence ID" value="TNU73277.1"/>
    <property type="molecule type" value="Genomic_DNA"/>
</dbReference>
<evidence type="ECO:0000313" key="6">
    <source>
        <dbReference type="Proteomes" id="UP000313849"/>
    </source>
</evidence>
<evidence type="ECO:0000256" key="1">
    <source>
        <dbReference type="ARBA" id="ARBA00022741"/>
    </source>
</evidence>
<dbReference type="InterPro" id="IPR051309">
    <property type="entry name" value="ABCF_ATPase"/>
</dbReference>
<keyword evidence="2 5" id="KW-0067">ATP-binding</keyword>
<evidence type="ECO:0000256" key="2">
    <source>
        <dbReference type="ARBA" id="ARBA00022840"/>
    </source>
</evidence>
<dbReference type="PANTHER" id="PTHR42855:SF1">
    <property type="entry name" value="ABC TRANSPORTER DOMAIN-CONTAINING PROTEIN"/>
    <property type="match status" value="1"/>
</dbReference>